<keyword evidence="1" id="KW-0812">Transmembrane</keyword>
<evidence type="ECO:0000256" key="1">
    <source>
        <dbReference type="SAM" id="Phobius"/>
    </source>
</evidence>
<reference evidence="2 3" key="1">
    <citation type="journal article" date="2020" name="BMC Genomics">
        <title>Intraspecific diversification of the crop wild relative Brassica cretica Lam. using demographic model selection.</title>
        <authorList>
            <person name="Kioukis A."/>
            <person name="Michalopoulou V.A."/>
            <person name="Briers L."/>
            <person name="Pirintsos S."/>
            <person name="Studholme D.J."/>
            <person name="Pavlidis P."/>
            <person name="Sarris P.F."/>
        </authorList>
    </citation>
    <scope>NUCLEOTIDE SEQUENCE [LARGE SCALE GENOMIC DNA]</scope>
    <source>
        <strain evidence="3">cv. PFS-1207/04</strain>
    </source>
</reference>
<dbReference type="EMBL" id="QGKV02000759">
    <property type="protein sequence ID" value="KAF3565973.1"/>
    <property type="molecule type" value="Genomic_DNA"/>
</dbReference>
<evidence type="ECO:0000313" key="3">
    <source>
        <dbReference type="Proteomes" id="UP000266723"/>
    </source>
</evidence>
<feature type="transmembrane region" description="Helical" evidence="1">
    <location>
        <begin position="244"/>
        <end position="260"/>
    </location>
</feature>
<dbReference type="Proteomes" id="UP000266723">
    <property type="component" value="Unassembled WGS sequence"/>
</dbReference>
<organism evidence="2 3">
    <name type="scientific">Brassica cretica</name>
    <name type="common">Mustard</name>
    <dbReference type="NCBI Taxonomy" id="69181"/>
    <lineage>
        <taxon>Eukaryota</taxon>
        <taxon>Viridiplantae</taxon>
        <taxon>Streptophyta</taxon>
        <taxon>Embryophyta</taxon>
        <taxon>Tracheophyta</taxon>
        <taxon>Spermatophyta</taxon>
        <taxon>Magnoliopsida</taxon>
        <taxon>eudicotyledons</taxon>
        <taxon>Gunneridae</taxon>
        <taxon>Pentapetalae</taxon>
        <taxon>rosids</taxon>
        <taxon>malvids</taxon>
        <taxon>Brassicales</taxon>
        <taxon>Brassicaceae</taxon>
        <taxon>Brassiceae</taxon>
        <taxon>Brassica</taxon>
    </lineage>
</organism>
<evidence type="ECO:0008006" key="4">
    <source>
        <dbReference type="Google" id="ProtNLM"/>
    </source>
</evidence>
<feature type="transmembrane region" description="Helical" evidence="1">
    <location>
        <begin position="174"/>
        <end position="193"/>
    </location>
</feature>
<keyword evidence="1" id="KW-1133">Transmembrane helix</keyword>
<proteinExistence type="predicted"/>
<gene>
    <name evidence="2" type="ORF">DY000_02019015</name>
</gene>
<comment type="caution">
    <text evidence="2">The sequence shown here is derived from an EMBL/GenBank/DDBJ whole genome shotgun (WGS) entry which is preliminary data.</text>
</comment>
<name>A0ABQ7D0M8_BRACR</name>
<protein>
    <recommendedName>
        <fullName evidence="4">DUF4220 domain-containing protein</fullName>
    </recommendedName>
</protein>
<keyword evidence="3" id="KW-1185">Reference proteome</keyword>
<sequence length="261" mass="29032">MHVSGYDWMYHIWNLVDQSMNTATRVNGILVATFKLTTLGFVAWMASITYRLVAPEIKLILVREFRQFICWAMAQIQGSDPYPVAIWISWLGDLGRQALHLLHPVVCSAMACFGVTAIAVSPTFRTLGTRVQVVVLSGLGMYADLTGCIAFRTWTTNRAVNTGNSVNRVLVTTFRLVTLAIVVWIASIVFFFAKDYPLALGARTLAIQSQYMFHHQGYNLASCNIFVGLFSIGAMVVIREFDTVILGMLMLVIAALLYSCN</sequence>
<feature type="transmembrane region" description="Helical" evidence="1">
    <location>
        <begin position="102"/>
        <end position="121"/>
    </location>
</feature>
<feature type="transmembrane region" description="Helical" evidence="1">
    <location>
        <begin position="218"/>
        <end position="238"/>
    </location>
</feature>
<feature type="transmembrane region" description="Helical" evidence="1">
    <location>
        <begin position="133"/>
        <end position="154"/>
    </location>
</feature>
<keyword evidence="1" id="KW-0472">Membrane</keyword>
<accession>A0ABQ7D0M8</accession>
<feature type="transmembrane region" description="Helical" evidence="1">
    <location>
        <begin position="29"/>
        <end position="47"/>
    </location>
</feature>
<evidence type="ECO:0000313" key="2">
    <source>
        <dbReference type="EMBL" id="KAF3565973.1"/>
    </source>
</evidence>